<evidence type="ECO:0000256" key="4">
    <source>
        <dbReference type="ARBA" id="ARBA00022692"/>
    </source>
</evidence>
<evidence type="ECO:0000256" key="2">
    <source>
        <dbReference type="ARBA" id="ARBA00005236"/>
    </source>
</evidence>
<evidence type="ECO:0000256" key="1">
    <source>
        <dbReference type="ARBA" id="ARBA00004651"/>
    </source>
</evidence>
<feature type="transmembrane region" description="Helical" evidence="7">
    <location>
        <begin position="21"/>
        <end position="43"/>
    </location>
</feature>
<keyword evidence="5 7" id="KW-1133">Transmembrane helix</keyword>
<keyword evidence="3" id="KW-1003">Cell membrane</keyword>
<name>A0A1M6ZF03_9RHOB</name>
<organism evidence="10 11">
    <name type="scientific">Roseovarius litoreus</name>
    <dbReference type="NCBI Taxonomy" id="1155722"/>
    <lineage>
        <taxon>Bacteria</taxon>
        <taxon>Pseudomonadati</taxon>
        <taxon>Pseudomonadota</taxon>
        <taxon>Alphaproteobacteria</taxon>
        <taxon>Rhodobacterales</taxon>
        <taxon>Roseobacteraceae</taxon>
        <taxon>Roseovarius</taxon>
    </lineage>
</organism>
<evidence type="ECO:0000256" key="3">
    <source>
        <dbReference type="ARBA" id="ARBA00022475"/>
    </source>
</evidence>
<keyword evidence="6 7" id="KW-0472">Membrane</keyword>
<feature type="transmembrane region" description="Helical" evidence="7">
    <location>
        <begin position="711"/>
        <end position="732"/>
    </location>
</feature>
<gene>
    <name evidence="10" type="ORF">SAMN05443432_10129</name>
</gene>
<dbReference type="Pfam" id="PF02687">
    <property type="entry name" value="FtsX"/>
    <property type="match status" value="2"/>
</dbReference>
<evidence type="ECO:0000259" key="8">
    <source>
        <dbReference type="Pfam" id="PF02687"/>
    </source>
</evidence>
<feature type="domain" description="ABC3 transporter permease C-terminal" evidence="8">
    <location>
        <begin position="661"/>
        <end position="774"/>
    </location>
</feature>
<proteinExistence type="inferred from homology"/>
<dbReference type="GO" id="GO:0044874">
    <property type="term" value="P:lipoprotein localization to outer membrane"/>
    <property type="evidence" value="ECO:0007669"/>
    <property type="project" value="TreeGrafter"/>
</dbReference>
<dbReference type="GO" id="GO:0098797">
    <property type="term" value="C:plasma membrane protein complex"/>
    <property type="evidence" value="ECO:0007669"/>
    <property type="project" value="TreeGrafter"/>
</dbReference>
<evidence type="ECO:0000256" key="5">
    <source>
        <dbReference type="ARBA" id="ARBA00022989"/>
    </source>
</evidence>
<sequence>MKALDRKLLRDFRRLWAQAAAIALVLACGVAILMTSFGMYGALEDTRDAYYDRNRFADVFADARRVPDGVLTDIRAIPGVRQAEARVIEHVILDVPGRPETVTARVISLPEASAPLLNLPLLRSGRMPDPAATDEIAVNHPFALANDLRPGARLSANLGGQRRELTVTGRVLSPEFIYTIGPGALMPDNETFGILWMPARMADAAFDMDGAFDNVTLRLDPHASLEDVIDRLDRLLEPYGGLGAYGRDSQVSHSFVDAEIEQLRTTALILPPIFFGITAFLVSMVIGRIIALERSEIGLLKAIGYSDVEICVHYLMLAGLISVVGTGLGWAVGTWLSQALARLYAQFFDFPYLIYRVAYDAYAISAGLALLSAALGAARSALHAARMPPAVAMAPPAPPRFKRSALDRLLSRLRLSQPVMMILRALMRWPFRAAMTTLGLSLAVAILVASSFFSDALDRIIDSAFTQSNRQDAILLFTPDIPETALSEVANLPGVLRAEGQMFQAAVLRHGHLEKDVPIEARRPGTDLSRIIDGSGTVLDAPPGGILLSERLAMHLAARPGDVIEVTFLGERGETHRVHVAGLVQQYLGLGAYMDLATLNRLKRQAPRITVANLLIDEARLPELHAVLKQTPELGGLIMLTEMRRSFQDTIRENVTIMTSVYITIAVLITFGVAYNGARIQLSERARELASLRILGFTRAEVSFVLMGETLLLAVLAQPLGWALGGLIAKALARGSTSDLYAVPLVLEPSGFARASLVVLAASLISSLIVRRRLDRLDLVDVMKTRE</sequence>
<dbReference type="PROSITE" id="PS51257">
    <property type="entry name" value="PROKAR_LIPOPROTEIN"/>
    <property type="match status" value="1"/>
</dbReference>
<keyword evidence="11" id="KW-1185">Reference proteome</keyword>
<feature type="domain" description="ABC3 transporter permease C-terminal" evidence="8">
    <location>
        <begin position="273"/>
        <end position="389"/>
    </location>
</feature>
<feature type="transmembrane region" description="Helical" evidence="7">
    <location>
        <begin position="353"/>
        <end position="378"/>
    </location>
</feature>
<dbReference type="InterPro" id="IPR003838">
    <property type="entry name" value="ABC3_permease_C"/>
</dbReference>
<dbReference type="PANTHER" id="PTHR30489:SF0">
    <property type="entry name" value="LIPOPROTEIN-RELEASING SYSTEM TRANSMEMBRANE PROTEIN LOLE"/>
    <property type="match status" value="1"/>
</dbReference>
<keyword evidence="4 7" id="KW-0812">Transmembrane</keyword>
<dbReference type="EMBL" id="FRCB01000001">
    <property type="protein sequence ID" value="SHL29091.1"/>
    <property type="molecule type" value="Genomic_DNA"/>
</dbReference>
<feature type="transmembrane region" description="Helical" evidence="7">
    <location>
        <begin position="429"/>
        <end position="453"/>
    </location>
</feature>
<feature type="transmembrane region" description="Helical" evidence="7">
    <location>
        <begin position="269"/>
        <end position="291"/>
    </location>
</feature>
<comment type="subcellular location">
    <subcellularLocation>
        <location evidence="1">Cell membrane</location>
        <topology evidence="1">Multi-pass membrane protein</topology>
    </subcellularLocation>
</comment>
<comment type="similarity">
    <text evidence="2">Belongs to the ABC-4 integral membrane protein family. LolC/E subfamily.</text>
</comment>
<evidence type="ECO:0000259" key="9">
    <source>
        <dbReference type="Pfam" id="PF12704"/>
    </source>
</evidence>
<feature type="transmembrane region" description="Helical" evidence="7">
    <location>
        <begin position="312"/>
        <end position="333"/>
    </location>
</feature>
<dbReference type="AlphaFoldDB" id="A0A1M6ZF03"/>
<evidence type="ECO:0000256" key="6">
    <source>
        <dbReference type="ARBA" id="ARBA00023136"/>
    </source>
</evidence>
<evidence type="ECO:0000313" key="10">
    <source>
        <dbReference type="EMBL" id="SHL29091.1"/>
    </source>
</evidence>
<feature type="domain" description="MacB-like periplasmic core" evidence="9">
    <location>
        <begin position="434"/>
        <end position="626"/>
    </location>
</feature>
<dbReference type="InterPro" id="IPR025857">
    <property type="entry name" value="MacB_PCD"/>
</dbReference>
<dbReference type="Pfam" id="PF12704">
    <property type="entry name" value="MacB_PCD"/>
    <property type="match status" value="1"/>
</dbReference>
<protein>
    <submittedName>
        <fullName evidence="10">Putative ABC transport system permease protein</fullName>
    </submittedName>
</protein>
<dbReference type="RefSeq" id="WP_149777659.1">
    <property type="nucleotide sequence ID" value="NZ_FRCB01000001.1"/>
</dbReference>
<dbReference type="PANTHER" id="PTHR30489">
    <property type="entry name" value="LIPOPROTEIN-RELEASING SYSTEM TRANSMEMBRANE PROTEIN LOLE"/>
    <property type="match status" value="1"/>
</dbReference>
<reference evidence="10 11" key="1">
    <citation type="submission" date="2016-11" db="EMBL/GenBank/DDBJ databases">
        <authorList>
            <person name="Varghese N."/>
            <person name="Submissions S."/>
        </authorList>
    </citation>
    <scope>NUCLEOTIDE SEQUENCE [LARGE SCALE GENOMIC DNA]</scope>
    <source>
        <strain evidence="10 11">DSM 28249</strain>
    </source>
</reference>
<evidence type="ECO:0000256" key="7">
    <source>
        <dbReference type="SAM" id="Phobius"/>
    </source>
</evidence>
<dbReference type="Proteomes" id="UP000322545">
    <property type="component" value="Unassembled WGS sequence"/>
</dbReference>
<feature type="transmembrane region" description="Helical" evidence="7">
    <location>
        <begin position="752"/>
        <end position="770"/>
    </location>
</feature>
<accession>A0A1M6ZF03</accession>
<feature type="transmembrane region" description="Helical" evidence="7">
    <location>
        <begin position="655"/>
        <end position="675"/>
    </location>
</feature>
<evidence type="ECO:0000313" key="11">
    <source>
        <dbReference type="Proteomes" id="UP000322545"/>
    </source>
</evidence>
<dbReference type="InterPro" id="IPR051447">
    <property type="entry name" value="Lipoprotein-release_system"/>
</dbReference>